<dbReference type="Proteomes" id="UP000054978">
    <property type="component" value="Unassembled WGS sequence"/>
</dbReference>
<evidence type="ECO:0000313" key="3">
    <source>
        <dbReference type="EMBL" id="SAK64693.1"/>
    </source>
</evidence>
<dbReference type="SUPFAM" id="SSF51182">
    <property type="entry name" value="RmlC-like cupins"/>
    <property type="match status" value="1"/>
</dbReference>
<dbReference type="Gene3D" id="2.60.120.10">
    <property type="entry name" value="Jelly Rolls"/>
    <property type="match status" value="1"/>
</dbReference>
<dbReference type="SMART" id="SM00530">
    <property type="entry name" value="HTH_XRE"/>
    <property type="match status" value="1"/>
</dbReference>
<dbReference type="PANTHER" id="PTHR46797:SF2">
    <property type="entry name" value="TRANSCRIPTIONAL REGULATOR"/>
    <property type="match status" value="1"/>
</dbReference>
<dbReference type="InterPro" id="IPR011051">
    <property type="entry name" value="RmlC_Cupin_sf"/>
</dbReference>
<keyword evidence="4" id="KW-1185">Reference proteome</keyword>
<dbReference type="GO" id="GO:0003677">
    <property type="term" value="F:DNA binding"/>
    <property type="evidence" value="ECO:0007669"/>
    <property type="project" value="UniProtKB-KW"/>
</dbReference>
<gene>
    <name evidence="3" type="ORF">AWB83_02737</name>
</gene>
<dbReference type="Pfam" id="PF01381">
    <property type="entry name" value="HTH_3"/>
    <property type="match status" value="1"/>
</dbReference>
<comment type="caution">
    <text evidence="3">The sequence shown here is derived from an EMBL/GenBank/DDBJ whole genome shotgun (WGS) entry which is preliminary data.</text>
</comment>
<organism evidence="3 4">
    <name type="scientific">Caballeronia ptereochthonis</name>
    <dbReference type="NCBI Taxonomy" id="1777144"/>
    <lineage>
        <taxon>Bacteria</taxon>
        <taxon>Pseudomonadati</taxon>
        <taxon>Pseudomonadota</taxon>
        <taxon>Betaproteobacteria</taxon>
        <taxon>Burkholderiales</taxon>
        <taxon>Burkholderiaceae</taxon>
        <taxon>Caballeronia</taxon>
    </lineage>
</organism>
<dbReference type="PROSITE" id="PS50943">
    <property type="entry name" value="HTH_CROC1"/>
    <property type="match status" value="1"/>
</dbReference>
<dbReference type="SUPFAM" id="SSF47413">
    <property type="entry name" value="lambda repressor-like DNA-binding domains"/>
    <property type="match status" value="1"/>
</dbReference>
<name>A0A158B3W1_9BURK</name>
<dbReference type="EMBL" id="FCOB02000011">
    <property type="protein sequence ID" value="SAK64693.1"/>
    <property type="molecule type" value="Genomic_DNA"/>
</dbReference>
<evidence type="ECO:0000256" key="1">
    <source>
        <dbReference type="ARBA" id="ARBA00023125"/>
    </source>
</evidence>
<dbReference type="Gene3D" id="1.10.260.40">
    <property type="entry name" value="lambda repressor-like DNA-binding domains"/>
    <property type="match status" value="1"/>
</dbReference>
<dbReference type="InterPro" id="IPR050807">
    <property type="entry name" value="TransReg_Diox_bact_type"/>
</dbReference>
<dbReference type="InterPro" id="IPR010982">
    <property type="entry name" value="Lambda_DNA-bd_dom_sf"/>
</dbReference>
<dbReference type="Pfam" id="PF07883">
    <property type="entry name" value="Cupin_2"/>
    <property type="match status" value="1"/>
</dbReference>
<dbReference type="GO" id="GO:0005829">
    <property type="term" value="C:cytosol"/>
    <property type="evidence" value="ECO:0007669"/>
    <property type="project" value="TreeGrafter"/>
</dbReference>
<dbReference type="RefSeq" id="WP_143750049.1">
    <property type="nucleotide sequence ID" value="NZ_FCOB02000011.1"/>
</dbReference>
<dbReference type="AlphaFoldDB" id="A0A158B3W1"/>
<feature type="domain" description="HTH cro/C1-type" evidence="2">
    <location>
        <begin position="19"/>
        <end position="73"/>
    </location>
</feature>
<dbReference type="InterPro" id="IPR013096">
    <property type="entry name" value="Cupin_2"/>
</dbReference>
<keyword evidence="1" id="KW-0238">DNA-binding</keyword>
<dbReference type="InterPro" id="IPR001387">
    <property type="entry name" value="Cro/C1-type_HTH"/>
</dbReference>
<accession>A0A158B3W1</accession>
<evidence type="ECO:0000313" key="4">
    <source>
        <dbReference type="Proteomes" id="UP000054978"/>
    </source>
</evidence>
<dbReference type="STRING" id="1777144.AWB83_02737"/>
<dbReference type="PANTHER" id="PTHR46797">
    <property type="entry name" value="HTH-TYPE TRANSCRIPTIONAL REGULATOR"/>
    <property type="match status" value="1"/>
</dbReference>
<reference evidence="3" key="1">
    <citation type="submission" date="2016-01" db="EMBL/GenBank/DDBJ databases">
        <authorList>
            <person name="Peeters C."/>
        </authorList>
    </citation>
    <scope>NUCLEOTIDE SEQUENCE [LARGE SCALE GENOMIC DNA]</scope>
    <source>
        <strain evidence="3">LMG 29326</strain>
    </source>
</reference>
<protein>
    <submittedName>
        <fullName evidence="3">XRE family transcriptional regulator</fullName>
    </submittedName>
</protein>
<dbReference type="OrthoDB" id="9814751at2"/>
<evidence type="ECO:0000259" key="2">
    <source>
        <dbReference type="PROSITE" id="PS50943"/>
    </source>
</evidence>
<dbReference type="CDD" id="cd00093">
    <property type="entry name" value="HTH_XRE"/>
    <property type="match status" value="1"/>
</dbReference>
<sequence>MSDVREGANHQLDQVGEEIRRLRRSRGISIAELAQRIDRSVGFVSQIERGRSRPSLKDLYAISVGLGVQIGWFLLDQALPPERERGVIVRAHNRRKYEQGGIATEALSPYLGEDLELMMSTLQPGARFEERVAMHKGREAGFVLKGSLEMWIDGECFELKEGDSYTFLTSKPHWSRNTGDSETVLVWVVTPA</sequence>
<dbReference type="GO" id="GO:0003700">
    <property type="term" value="F:DNA-binding transcription factor activity"/>
    <property type="evidence" value="ECO:0007669"/>
    <property type="project" value="TreeGrafter"/>
</dbReference>
<dbReference type="InterPro" id="IPR014710">
    <property type="entry name" value="RmlC-like_jellyroll"/>
</dbReference>
<dbReference type="CDD" id="cd02209">
    <property type="entry name" value="cupin_XRE_C"/>
    <property type="match status" value="1"/>
</dbReference>
<proteinExistence type="predicted"/>